<proteinExistence type="predicted"/>
<feature type="domain" description="Phosphodiester glycosidase" evidence="2">
    <location>
        <begin position="67"/>
        <end position="211"/>
    </location>
</feature>
<protein>
    <recommendedName>
        <fullName evidence="2">Phosphodiester glycosidase domain-containing protein</fullName>
    </recommendedName>
</protein>
<dbReference type="STRING" id="935700.jaqu_27330"/>
<dbReference type="OrthoDB" id="5515706at2"/>
<evidence type="ECO:0000313" key="3">
    <source>
        <dbReference type="EMBL" id="KIT15485.1"/>
    </source>
</evidence>
<evidence type="ECO:0000259" key="2">
    <source>
        <dbReference type="Pfam" id="PF09992"/>
    </source>
</evidence>
<organism evidence="3 4">
    <name type="scientific">Jannaschia aquimarina</name>
    <dbReference type="NCBI Taxonomy" id="935700"/>
    <lineage>
        <taxon>Bacteria</taxon>
        <taxon>Pseudomonadati</taxon>
        <taxon>Pseudomonadota</taxon>
        <taxon>Alphaproteobacteria</taxon>
        <taxon>Rhodobacterales</taxon>
        <taxon>Roseobacteraceae</taxon>
        <taxon>Jannaschia</taxon>
    </lineage>
</organism>
<reference evidence="3 4" key="1">
    <citation type="submission" date="2015-02" db="EMBL/GenBank/DDBJ databases">
        <title>Genome Sequence of Jannaschia aquimarina DSM28248, a member of the Roseobacter clade.</title>
        <authorList>
            <person name="Voget S."/>
            <person name="Daniel R."/>
        </authorList>
    </citation>
    <scope>NUCLEOTIDE SEQUENCE [LARGE SCALE GENOMIC DNA]</scope>
    <source>
        <strain evidence="3 4">GSW-M26</strain>
    </source>
</reference>
<dbReference type="Proteomes" id="UP000032232">
    <property type="component" value="Unassembled WGS sequence"/>
</dbReference>
<comment type="caution">
    <text evidence="3">The sequence shown here is derived from an EMBL/GenBank/DDBJ whole genome shotgun (WGS) entry which is preliminary data.</text>
</comment>
<keyword evidence="4" id="KW-1185">Reference proteome</keyword>
<feature type="chain" id="PRO_5002229904" description="Phosphodiester glycosidase domain-containing protein" evidence="1">
    <location>
        <begin position="18"/>
        <end position="237"/>
    </location>
</feature>
<dbReference type="Pfam" id="PF09992">
    <property type="entry name" value="NAGPA"/>
    <property type="match status" value="1"/>
</dbReference>
<accession>A0A0D1EI13</accession>
<dbReference type="EMBL" id="JYFE01000049">
    <property type="protein sequence ID" value="KIT15485.1"/>
    <property type="molecule type" value="Genomic_DNA"/>
</dbReference>
<keyword evidence="1" id="KW-0732">Signal</keyword>
<evidence type="ECO:0000256" key="1">
    <source>
        <dbReference type="SAM" id="SignalP"/>
    </source>
</evidence>
<dbReference type="AlphaFoldDB" id="A0A0D1EI13"/>
<dbReference type="PATRIC" id="fig|935700.4.peg.2827"/>
<sequence>MIRLVIFLILLPFVTAAEPCETAEHKGSTYVICTADLSRHRIDLHLTGPDGSPLYTFAAMEAAGGAALFAMNAGMYHRDRAPVGLYIEDGHQSAPLVTRAGPGNFGMLPNGLLCIEGARARVIESRAYAADPPDCTHATQSGPMLVIDGDLHPRFIPDSPYTAVRNGVGATPDGERVHFVISEGPVPFHDLATLFRDRLGVRDALYLDGRVSKLHAPVMGRSDRGLPMGPIVAVRPR</sequence>
<gene>
    <name evidence="3" type="ORF">jaqu_27330</name>
</gene>
<feature type="signal peptide" evidence="1">
    <location>
        <begin position="1"/>
        <end position="17"/>
    </location>
</feature>
<dbReference type="InterPro" id="IPR018711">
    <property type="entry name" value="NAGPA"/>
</dbReference>
<name>A0A0D1EI13_9RHOB</name>
<dbReference type="RefSeq" id="WP_052500971.1">
    <property type="nucleotide sequence ID" value="NZ_FZPF01000012.1"/>
</dbReference>
<evidence type="ECO:0000313" key="4">
    <source>
        <dbReference type="Proteomes" id="UP000032232"/>
    </source>
</evidence>